<dbReference type="STRING" id="1796646.A4V02_08085"/>
<gene>
    <name evidence="2" type="ORF">A4V02_08085</name>
</gene>
<feature type="signal peptide" evidence="1">
    <location>
        <begin position="1"/>
        <end position="26"/>
    </location>
</feature>
<keyword evidence="3" id="KW-1185">Reference proteome</keyword>
<reference evidence="3" key="1">
    <citation type="submission" date="2016-04" db="EMBL/GenBank/DDBJ databases">
        <title>Complete Genome Sequences of Twelve Strains of a Stable Defined Moderately Diverse Mouse Microbiota 2 (sDMDMm2).</title>
        <authorList>
            <person name="Uchimura Y."/>
            <person name="Wyss M."/>
            <person name="Brugiroux S."/>
            <person name="Limenitakis J.P."/>
            <person name="Stecher B."/>
            <person name="McCoy K.D."/>
            <person name="Macpherson A.J."/>
        </authorList>
    </citation>
    <scope>NUCLEOTIDE SEQUENCE [LARGE SCALE GENOMIC DNA]</scope>
    <source>
        <strain evidence="3">YL27</strain>
    </source>
</reference>
<protein>
    <submittedName>
        <fullName evidence="2">DUF4835 domain-containing protein</fullName>
    </submittedName>
</protein>
<feature type="chain" id="PRO_5008529406" evidence="1">
    <location>
        <begin position="27"/>
        <end position="307"/>
    </location>
</feature>
<organism evidence="2 3">
    <name type="scientific">Muribaculum intestinale</name>
    <dbReference type="NCBI Taxonomy" id="1796646"/>
    <lineage>
        <taxon>Bacteria</taxon>
        <taxon>Pseudomonadati</taxon>
        <taxon>Bacteroidota</taxon>
        <taxon>Bacteroidia</taxon>
        <taxon>Bacteroidales</taxon>
        <taxon>Muribaculaceae</taxon>
        <taxon>Muribaculum</taxon>
    </lineage>
</organism>
<dbReference type="Pfam" id="PF16119">
    <property type="entry name" value="DUF4835"/>
    <property type="match status" value="1"/>
</dbReference>
<accession>A0A1B1SA69</accession>
<sequence length="307" mass="34833">MKCVLLVLRYVMAVAMLSAASLSAAAQELNCKVEIDYSQVAGTNTAVFSTLQDALSEYINTRKWTNAQFSTNEKIECKLFLTVKTYEDPHITGELQIQSSRPVYNSNYTTTLINFKDTKIEFDYSQGEPLIFSENTMESNLTAIINYYVYLILAIDFDSFSPRGGDQYWEMLKNVVQMAQSAGESGWKAFEDTKNRAAVLNAFTEPSTQKLRDMVYAYHRTGLDEMSVSPDKGRQRITQSLDILSDVSRVAPMSVGISMFKDAKLDELVNVYSKAPQDERDRVYELLYSLYPTEGKRLDQIKKGKNK</sequence>
<name>A0A1B1SA69_9BACT</name>
<dbReference type="Proteomes" id="UP000186351">
    <property type="component" value="Chromosome"/>
</dbReference>
<dbReference type="GeneID" id="65536816"/>
<dbReference type="EMBL" id="CP015402">
    <property type="protein sequence ID" value="ANU63690.1"/>
    <property type="molecule type" value="Genomic_DNA"/>
</dbReference>
<evidence type="ECO:0000313" key="2">
    <source>
        <dbReference type="EMBL" id="ANU63690.1"/>
    </source>
</evidence>
<dbReference type="InterPro" id="IPR032274">
    <property type="entry name" value="DUF4835"/>
</dbReference>
<proteinExistence type="predicted"/>
<accession>A0A1Z2XII5</accession>
<evidence type="ECO:0000256" key="1">
    <source>
        <dbReference type="SAM" id="SignalP"/>
    </source>
</evidence>
<dbReference type="KEGG" id="pary:A4V02_08085"/>
<dbReference type="RefSeq" id="WP_068960996.1">
    <property type="nucleotide sequence ID" value="NZ_CAJTAP010000036.1"/>
</dbReference>
<dbReference type="AlphaFoldDB" id="A0A1B1SA69"/>
<evidence type="ECO:0000313" key="3">
    <source>
        <dbReference type="Proteomes" id="UP000186351"/>
    </source>
</evidence>
<keyword evidence="1" id="KW-0732">Signal</keyword>